<organism evidence="1 2">
    <name type="scientific">Haloplanus ruber</name>
    <dbReference type="NCBI Taxonomy" id="869892"/>
    <lineage>
        <taxon>Archaea</taxon>
        <taxon>Methanobacteriati</taxon>
        <taxon>Methanobacteriota</taxon>
        <taxon>Stenosarchaea group</taxon>
        <taxon>Halobacteria</taxon>
        <taxon>Halobacteriales</taxon>
        <taxon>Haloferacaceae</taxon>
        <taxon>Haloplanus</taxon>
    </lineage>
</organism>
<accession>A0ABD6CZS2</accession>
<reference evidence="1 2" key="1">
    <citation type="journal article" date="2019" name="Int. J. Syst. Evol. Microbiol.">
        <title>The Global Catalogue of Microorganisms (GCM) 10K type strain sequencing project: providing services to taxonomists for standard genome sequencing and annotation.</title>
        <authorList>
            <consortium name="The Broad Institute Genomics Platform"/>
            <consortium name="The Broad Institute Genome Sequencing Center for Infectious Disease"/>
            <person name="Wu L."/>
            <person name="Ma J."/>
        </authorList>
    </citation>
    <scope>NUCLEOTIDE SEQUENCE [LARGE SCALE GENOMIC DNA]</scope>
    <source>
        <strain evidence="1 2">CGMCC 1.10594</strain>
    </source>
</reference>
<proteinExistence type="predicted"/>
<dbReference type="EMBL" id="JBHUDL010000010">
    <property type="protein sequence ID" value="MFD1634654.1"/>
    <property type="molecule type" value="Genomic_DNA"/>
</dbReference>
<evidence type="ECO:0000313" key="2">
    <source>
        <dbReference type="Proteomes" id="UP001597075"/>
    </source>
</evidence>
<protein>
    <submittedName>
        <fullName evidence="1">Uncharacterized protein</fullName>
    </submittedName>
</protein>
<name>A0ABD6CZS2_9EURY</name>
<sequence length="94" mass="10097">MSRGGLLIVDPVENTTVSNGSEIVQYNQTKFSQSPTLNDAITEAASTKTTQQRDLAGQDVQRIESVAEAYNASTGGFLVSKNETVVRVSLGYEL</sequence>
<dbReference type="RefSeq" id="WP_256404895.1">
    <property type="nucleotide sequence ID" value="NZ_CP187151.1"/>
</dbReference>
<keyword evidence="2" id="KW-1185">Reference proteome</keyword>
<dbReference type="AlphaFoldDB" id="A0ABD6CZS2"/>
<gene>
    <name evidence="1" type="ORF">ACFSBJ_13065</name>
</gene>
<comment type="caution">
    <text evidence="1">The sequence shown here is derived from an EMBL/GenBank/DDBJ whole genome shotgun (WGS) entry which is preliminary data.</text>
</comment>
<evidence type="ECO:0000313" key="1">
    <source>
        <dbReference type="EMBL" id="MFD1634654.1"/>
    </source>
</evidence>
<dbReference type="Proteomes" id="UP001597075">
    <property type="component" value="Unassembled WGS sequence"/>
</dbReference>